<dbReference type="AlphaFoldDB" id="S2KAA8"/>
<dbReference type="Proteomes" id="UP000014254">
    <property type="component" value="Unassembled WGS sequence"/>
</dbReference>
<dbReference type="STRING" id="1220926.S2KAA8"/>
<reference evidence="3" key="1">
    <citation type="submission" date="2013-05" db="EMBL/GenBank/DDBJ databases">
        <title>The Genome sequence of Mucor circinelloides f. circinelloides 1006PhL.</title>
        <authorList>
            <consortium name="The Broad Institute Genomics Platform"/>
            <person name="Cuomo C."/>
            <person name="Earl A."/>
            <person name="Findley K."/>
            <person name="Lee S.C."/>
            <person name="Walker B."/>
            <person name="Young S."/>
            <person name="Zeng Q."/>
            <person name="Gargeya S."/>
            <person name="Fitzgerald M."/>
            <person name="Haas B."/>
            <person name="Abouelleil A."/>
            <person name="Allen A.W."/>
            <person name="Alvarado L."/>
            <person name="Arachchi H.M."/>
            <person name="Berlin A.M."/>
            <person name="Chapman S.B."/>
            <person name="Gainer-Dewar J."/>
            <person name="Goldberg J."/>
            <person name="Griggs A."/>
            <person name="Gujja S."/>
            <person name="Hansen M."/>
            <person name="Howarth C."/>
            <person name="Imamovic A."/>
            <person name="Ireland A."/>
            <person name="Larimer J."/>
            <person name="McCowan C."/>
            <person name="Murphy C."/>
            <person name="Pearson M."/>
            <person name="Poon T.W."/>
            <person name="Priest M."/>
            <person name="Roberts A."/>
            <person name="Saif S."/>
            <person name="Shea T."/>
            <person name="Sisk P."/>
            <person name="Sykes S."/>
            <person name="Wortman J."/>
            <person name="Nusbaum C."/>
            <person name="Birren B."/>
        </authorList>
    </citation>
    <scope>NUCLEOTIDE SEQUENCE [LARGE SCALE GENOMIC DNA]</scope>
    <source>
        <strain evidence="3">1006PhL</strain>
    </source>
</reference>
<dbReference type="OMA" id="HAVSHTI"/>
<evidence type="ECO:0000256" key="1">
    <source>
        <dbReference type="SAM" id="MobiDB-lite"/>
    </source>
</evidence>
<evidence type="ECO:0008006" key="4">
    <source>
        <dbReference type="Google" id="ProtNLM"/>
    </source>
</evidence>
<proteinExistence type="predicted"/>
<evidence type="ECO:0000313" key="3">
    <source>
        <dbReference type="Proteomes" id="UP000014254"/>
    </source>
</evidence>
<gene>
    <name evidence="2" type="ORF">HMPREF1544_00666</name>
</gene>
<dbReference type="OrthoDB" id="2288291at2759"/>
<sequence length="177" mass="19875">MNIDYLSNCVFVDESAFDINMRPSTARSAKGTPAIFTTPSTHAVSHTILGAISAMGVVNIEIGLHNLKPKRIRVDGSRKRKQPQPKKPASKGTATGHYMLFLQNTMNFMERMTWSEKGTRAQFWHVVKSKLKRERFLTTETLSTRIIVACNVLYSDLEGSARYSVKKLDVCLAKEPL</sequence>
<evidence type="ECO:0000313" key="2">
    <source>
        <dbReference type="EMBL" id="EPB92368.1"/>
    </source>
</evidence>
<organism evidence="2 3">
    <name type="scientific">Mucor circinelloides f. circinelloides (strain 1006PhL)</name>
    <name type="common">Mucormycosis agent</name>
    <name type="synonym">Calyptromyces circinelloides</name>
    <dbReference type="NCBI Taxonomy" id="1220926"/>
    <lineage>
        <taxon>Eukaryota</taxon>
        <taxon>Fungi</taxon>
        <taxon>Fungi incertae sedis</taxon>
        <taxon>Mucoromycota</taxon>
        <taxon>Mucoromycotina</taxon>
        <taxon>Mucoromycetes</taxon>
        <taxon>Mucorales</taxon>
        <taxon>Mucorineae</taxon>
        <taxon>Mucoraceae</taxon>
        <taxon>Mucor</taxon>
    </lineage>
</organism>
<accession>S2KAA8</accession>
<protein>
    <recommendedName>
        <fullName evidence="4">Tc1-like transposase DDE domain-containing protein</fullName>
    </recommendedName>
</protein>
<dbReference type="eggNOG" id="ENOG502RAXF">
    <property type="taxonomic scope" value="Eukaryota"/>
</dbReference>
<feature type="region of interest" description="Disordered" evidence="1">
    <location>
        <begin position="71"/>
        <end position="93"/>
    </location>
</feature>
<name>S2KAA8_MUCC1</name>
<keyword evidence="3" id="KW-1185">Reference proteome</keyword>
<dbReference type="EMBL" id="KE123900">
    <property type="protein sequence ID" value="EPB92368.1"/>
    <property type="molecule type" value="Genomic_DNA"/>
</dbReference>
<dbReference type="VEuPathDB" id="FungiDB:HMPREF1544_00666"/>
<dbReference type="InParanoid" id="S2KAA8"/>